<feature type="transmembrane region" description="Helical" evidence="7">
    <location>
        <begin position="274"/>
        <end position="293"/>
    </location>
</feature>
<dbReference type="PANTHER" id="PTHR30151">
    <property type="entry name" value="ALKANE SULFONATE ABC TRANSPORTER-RELATED, MEMBRANE SUBUNIT"/>
    <property type="match status" value="1"/>
</dbReference>
<dbReference type="PANTHER" id="PTHR30151:SF0">
    <property type="entry name" value="ABC TRANSPORTER PERMEASE PROTEIN MJ0413-RELATED"/>
    <property type="match status" value="1"/>
</dbReference>
<sequence length="428" mass="47777">MSAANTTKHKRTEAWFRIAKPLNKRRAASLSALSFILPLLIWCIVSYTPFIWHPDVKLDLGGVFGSTVYTAGDHVRKDYLPDLVAITKEQNQLILDERAAGETGGSKRENLKIVRRLSDILVKNGLISDEQSDSDDLIYEAWGKVAADPSILGKRPLTQENIEIIKQNWAILSSYSPTYEKSKFPKQPLLNLLPQGRPANPVFLPAPHEVLETGIRDWEAEPTGDKPSMFDRYLTSLQTVLLGFLMAALIAIPLGVIAGTYDVFAKLFEPFWDFFRYMPAPAFGTLLVAILGAHQSPKVALIFIGTFPHLLLMLTKTVRMVDLPLLEAAQTLGAKNKGLLTRVVVPASLPSIYNDLRIALGWAWTWLVIAELIGVKTGLTEVIDTQGVRRNFDRVYPVIILIGITGFITDQILAYLKTKLFPWQSNEK</sequence>
<dbReference type="Proteomes" id="UP001597297">
    <property type="component" value="Unassembled WGS sequence"/>
</dbReference>
<dbReference type="SUPFAM" id="SSF161098">
    <property type="entry name" value="MetI-like"/>
    <property type="match status" value="1"/>
</dbReference>
<evidence type="ECO:0000259" key="8">
    <source>
        <dbReference type="PROSITE" id="PS50928"/>
    </source>
</evidence>
<feature type="transmembrane region" description="Helical" evidence="7">
    <location>
        <begin position="27"/>
        <end position="52"/>
    </location>
</feature>
<evidence type="ECO:0000256" key="6">
    <source>
        <dbReference type="ARBA" id="ARBA00023136"/>
    </source>
</evidence>
<gene>
    <name evidence="9" type="ORF">ACFSQZ_03525</name>
</gene>
<dbReference type="InterPro" id="IPR035906">
    <property type="entry name" value="MetI-like_sf"/>
</dbReference>
<comment type="similarity">
    <text evidence="7">Belongs to the binding-protein-dependent transport system permease family.</text>
</comment>
<keyword evidence="6 7" id="KW-0472">Membrane</keyword>
<keyword evidence="4 7" id="KW-0812">Transmembrane</keyword>
<evidence type="ECO:0000256" key="2">
    <source>
        <dbReference type="ARBA" id="ARBA00022448"/>
    </source>
</evidence>
<name>A0ABW5DZL8_9BACT</name>
<evidence type="ECO:0000256" key="3">
    <source>
        <dbReference type="ARBA" id="ARBA00022475"/>
    </source>
</evidence>
<comment type="caution">
    <text evidence="9">The sequence shown here is derived from an EMBL/GenBank/DDBJ whole genome shotgun (WGS) entry which is preliminary data.</text>
</comment>
<dbReference type="Gene3D" id="1.10.3720.10">
    <property type="entry name" value="MetI-like"/>
    <property type="match status" value="1"/>
</dbReference>
<feature type="domain" description="ABC transmembrane type-1" evidence="8">
    <location>
        <begin position="233"/>
        <end position="417"/>
    </location>
</feature>
<comment type="subcellular location">
    <subcellularLocation>
        <location evidence="1 7">Cell membrane</location>
        <topology evidence="1 7">Multi-pass membrane protein</topology>
    </subcellularLocation>
</comment>
<evidence type="ECO:0000313" key="9">
    <source>
        <dbReference type="EMBL" id="MFD2275531.1"/>
    </source>
</evidence>
<keyword evidence="3" id="KW-1003">Cell membrane</keyword>
<dbReference type="RefSeq" id="WP_377092757.1">
    <property type="nucleotide sequence ID" value="NZ_JBHSJM010000001.1"/>
</dbReference>
<evidence type="ECO:0000256" key="1">
    <source>
        <dbReference type="ARBA" id="ARBA00004651"/>
    </source>
</evidence>
<organism evidence="9 10">
    <name type="scientific">Rubritalea spongiae</name>
    <dbReference type="NCBI Taxonomy" id="430797"/>
    <lineage>
        <taxon>Bacteria</taxon>
        <taxon>Pseudomonadati</taxon>
        <taxon>Verrucomicrobiota</taxon>
        <taxon>Verrucomicrobiia</taxon>
        <taxon>Verrucomicrobiales</taxon>
        <taxon>Rubritaleaceae</taxon>
        <taxon>Rubritalea</taxon>
    </lineage>
</organism>
<evidence type="ECO:0000256" key="4">
    <source>
        <dbReference type="ARBA" id="ARBA00022692"/>
    </source>
</evidence>
<feature type="transmembrane region" description="Helical" evidence="7">
    <location>
        <begin position="395"/>
        <end position="416"/>
    </location>
</feature>
<feature type="transmembrane region" description="Helical" evidence="7">
    <location>
        <begin position="240"/>
        <end position="262"/>
    </location>
</feature>
<dbReference type="InterPro" id="IPR000515">
    <property type="entry name" value="MetI-like"/>
</dbReference>
<evidence type="ECO:0000256" key="7">
    <source>
        <dbReference type="RuleBase" id="RU363032"/>
    </source>
</evidence>
<dbReference type="CDD" id="cd06261">
    <property type="entry name" value="TM_PBP2"/>
    <property type="match status" value="1"/>
</dbReference>
<keyword evidence="5 7" id="KW-1133">Transmembrane helix</keyword>
<dbReference type="PROSITE" id="PS50928">
    <property type="entry name" value="ABC_TM1"/>
    <property type="match status" value="1"/>
</dbReference>
<feature type="transmembrane region" description="Helical" evidence="7">
    <location>
        <begin position="358"/>
        <end position="375"/>
    </location>
</feature>
<accession>A0ABW5DZL8</accession>
<evidence type="ECO:0000256" key="5">
    <source>
        <dbReference type="ARBA" id="ARBA00022989"/>
    </source>
</evidence>
<proteinExistence type="inferred from homology"/>
<protein>
    <submittedName>
        <fullName evidence="9">ABC transporter permease</fullName>
    </submittedName>
</protein>
<evidence type="ECO:0000313" key="10">
    <source>
        <dbReference type="Proteomes" id="UP001597297"/>
    </source>
</evidence>
<dbReference type="EMBL" id="JBHUJC010000010">
    <property type="protein sequence ID" value="MFD2275531.1"/>
    <property type="molecule type" value="Genomic_DNA"/>
</dbReference>
<dbReference type="Pfam" id="PF00528">
    <property type="entry name" value="BPD_transp_1"/>
    <property type="match status" value="1"/>
</dbReference>
<keyword evidence="2 7" id="KW-0813">Transport</keyword>
<reference evidence="10" key="1">
    <citation type="journal article" date="2019" name="Int. J. Syst. Evol. Microbiol.">
        <title>The Global Catalogue of Microorganisms (GCM) 10K type strain sequencing project: providing services to taxonomists for standard genome sequencing and annotation.</title>
        <authorList>
            <consortium name="The Broad Institute Genomics Platform"/>
            <consortium name="The Broad Institute Genome Sequencing Center for Infectious Disease"/>
            <person name="Wu L."/>
            <person name="Ma J."/>
        </authorList>
    </citation>
    <scope>NUCLEOTIDE SEQUENCE [LARGE SCALE GENOMIC DNA]</scope>
    <source>
        <strain evidence="10">JCM 16545</strain>
    </source>
</reference>
<keyword evidence="10" id="KW-1185">Reference proteome</keyword>